<dbReference type="Ensembl" id="ENSMMST00000026972.1">
    <property type="protein sequence ID" value="ENSMMSP00000024408.1"/>
    <property type="gene ID" value="ENSMMSG00000018367.1"/>
</dbReference>
<name>A0A8C6E467_MOSMO</name>
<evidence type="ECO:0000313" key="1">
    <source>
        <dbReference type="Ensembl" id="ENSMMSP00000024408.1"/>
    </source>
</evidence>
<accession>A0A8C6E467</accession>
<evidence type="ECO:0000313" key="2">
    <source>
        <dbReference type="Proteomes" id="UP000694544"/>
    </source>
</evidence>
<organism evidence="1 2">
    <name type="scientific">Moschus moschiferus</name>
    <name type="common">Siberian musk deer</name>
    <name type="synonym">Moschus sibiricus</name>
    <dbReference type="NCBI Taxonomy" id="68415"/>
    <lineage>
        <taxon>Eukaryota</taxon>
        <taxon>Metazoa</taxon>
        <taxon>Chordata</taxon>
        <taxon>Craniata</taxon>
        <taxon>Vertebrata</taxon>
        <taxon>Euteleostomi</taxon>
        <taxon>Mammalia</taxon>
        <taxon>Eutheria</taxon>
        <taxon>Laurasiatheria</taxon>
        <taxon>Artiodactyla</taxon>
        <taxon>Ruminantia</taxon>
        <taxon>Pecora</taxon>
        <taxon>Moschidae</taxon>
        <taxon>Moschus</taxon>
    </lineage>
</organism>
<dbReference type="Proteomes" id="UP000694544">
    <property type="component" value="Unplaced"/>
</dbReference>
<protein>
    <submittedName>
        <fullName evidence="1">Uncharacterized protein</fullName>
    </submittedName>
</protein>
<proteinExistence type="predicted"/>
<dbReference type="AlphaFoldDB" id="A0A8C6E467"/>
<sequence length="30" mass="3350">MVHFTPEEKAAVASLWAKAPDRLPMDPEVL</sequence>
<reference evidence="1" key="1">
    <citation type="submission" date="2025-08" db="UniProtKB">
        <authorList>
            <consortium name="Ensembl"/>
        </authorList>
    </citation>
    <scope>IDENTIFICATION</scope>
</reference>
<keyword evidence="2" id="KW-1185">Reference proteome</keyword>
<reference evidence="1" key="2">
    <citation type="submission" date="2025-09" db="UniProtKB">
        <authorList>
            <consortium name="Ensembl"/>
        </authorList>
    </citation>
    <scope>IDENTIFICATION</scope>
</reference>